<proteinExistence type="predicted"/>
<gene>
    <name evidence="2" type="ORF">P9271_08470</name>
</gene>
<feature type="signal peptide" evidence="1">
    <location>
        <begin position="1"/>
        <end position="27"/>
    </location>
</feature>
<keyword evidence="1" id="KW-0732">Signal</keyword>
<dbReference type="GeneID" id="301140759"/>
<evidence type="ECO:0000256" key="1">
    <source>
        <dbReference type="SAM" id="SignalP"/>
    </source>
</evidence>
<comment type="caution">
    <text evidence="2">The sequence shown here is derived from an EMBL/GenBank/DDBJ whole genome shotgun (WGS) entry which is preliminary data.</text>
</comment>
<protein>
    <submittedName>
        <fullName evidence="2">Uncharacterized protein</fullName>
    </submittedName>
</protein>
<keyword evidence="3" id="KW-1185">Reference proteome</keyword>
<reference evidence="2 3" key="1">
    <citation type="submission" date="2023-03" db="EMBL/GenBank/DDBJ databases">
        <title>Bacillus Genome Sequencing.</title>
        <authorList>
            <person name="Dunlap C."/>
        </authorList>
    </citation>
    <scope>NUCLEOTIDE SEQUENCE [LARGE SCALE GENOMIC DNA]</scope>
    <source>
        <strain evidence="2 3">NRS-1717</strain>
    </source>
</reference>
<feature type="chain" id="PRO_5046787137" evidence="1">
    <location>
        <begin position="28"/>
        <end position="186"/>
    </location>
</feature>
<dbReference type="EMBL" id="JARTFS010000006">
    <property type="protein sequence ID" value="MED4401346.1"/>
    <property type="molecule type" value="Genomic_DNA"/>
</dbReference>
<dbReference type="RefSeq" id="WP_066228264.1">
    <property type="nucleotide sequence ID" value="NZ_JARTFQ010000005.1"/>
</dbReference>
<dbReference type="Proteomes" id="UP001342826">
    <property type="component" value="Unassembled WGS sequence"/>
</dbReference>
<evidence type="ECO:0000313" key="3">
    <source>
        <dbReference type="Proteomes" id="UP001342826"/>
    </source>
</evidence>
<organism evidence="2 3">
    <name type="scientific">Metabacillus fastidiosus</name>
    <dbReference type="NCBI Taxonomy" id="1458"/>
    <lineage>
        <taxon>Bacteria</taxon>
        <taxon>Bacillati</taxon>
        <taxon>Bacillota</taxon>
        <taxon>Bacilli</taxon>
        <taxon>Bacillales</taxon>
        <taxon>Bacillaceae</taxon>
        <taxon>Metabacillus</taxon>
    </lineage>
</organism>
<accession>A0ABU6NW42</accession>
<sequence length="186" mass="21125">MKNFVKLFLVFVLALSVTLPLSNSTEAAKQTSYLKNTKKMYTYKQGAASDKTATSYTLEFWKKEDGYNYWSTIPEDSVLEGFGFGEHETKEGLYVNDEKILAYPVKKGKSWKDGNITTEIRAVNWTLKTPAGTFKNVIEMRDTVKGYGYYTSFYAPNVGLILQTRKNKDTKGKTITGLTLMELKDK</sequence>
<name>A0ABU6NW42_9BACI</name>
<evidence type="ECO:0000313" key="2">
    <source>
        <dbReference type="EMBL" id="MED4401346.1"/>
    </source>
</evidence>